<dbReference type="PANTHER" id="PTHR47938">
    <property type="entry name" value="RESPIRATORY COMPLEX I CHAPERONE (CIA84), PUTATIVE (AFU_ORTHOLOGUE AFUA_2G06020)-RELATED"/>
    <property type="match status" value="1"/>
</dbReference>
<dbReference type="EMBL" id="JBAMMX010000006">
    <property type="protein sequence ID" value="KAK6939091.1"/>
    <property type="molecule type" value="Genomic_DNA"/>
</dbReference>
<organism evidence="4 5">
    <name type="scientific">Dillenia turbinata</name>
    <dbReference type="NCBI Taxonomy" id="194707"/>
    <lineage>
        <taxon>Eukaryota</taxon>
        <taxon>Viridiplantae</taxon>
        <taxon>Streptophyta</taxon>
        <taxon>Embryophyta</taxon>
        <taxon>Tracheophyta</taxon>
        <taxon>Spermatophyta</taxon>
        <taxon>Magnoliopsida</taxon>
        <taxon>eudicotyledons</taxon>
        <taxon>Gunneridae</taxon>
        <taxon>Pentapetalae</taxon>
        <taxon>Dilleniales</taxon>
        <taxon>Dilleniaceae</taxon>
        <taxon>Dillenia</taxon>
    </lineage>
</organism>
<dbReference type="GO" id="GO:0003729">
    <property type="term" value="F:mRNA binding"/>
    <property type="evidence" value="ECO:0007669"/>
    <property type="project" value="TreeGrafter"/>
</dbReference>
<dbReference type="Pfam" id="PF01535">
    <property type="entry name" value="PPR"/>
    <property type="match status" value="2"/>
</dbReference>
<feature type="repeat" description="PPR" evidence="3">
    <location>
        <begin position="199"/>
        <end position="233"/>
    </location>
</feature>
<dbReference type="AlphaFoldDB" id="A0AAN8ZIE8"/>
<feature type="repeat" description="PPR" evidence="3">
    <location>
        <begin position="338"/>
        <end position="372"/>
    </location>
</feature>
<sequence length="594" mass="66295">QEPEEPIVPTSAFSSIGGFYFLIGKETLRSIIGSARWTINVAKIVTSAKFPAEVAESFYGVLQTYSSFHDCTDSLNCKLAEISTVHEPNINERIVLDELADLLPIRRKILNYNLFVDSSPKEQVETRAADGFLSPEEKLRGVFIQKIRGKSAIEHALAGAKVDLNVDVFAKVVNKGNLSGSAIIAFFNWAIKEPAIPKDARTYHIILKALGRRKFFDFMLVVLNKMRVGGIDPNLETLSIVIDSFVGACRISKAIKLYGEVEDLGLKRDADSLNVILGCLCRRNHVCVANSLFNSMKGKIAFNNTTHNILIGGWSKYGVIDEMERSLRVMVSDGFSADCSTFAYIIEGLGRAGQVDSAVEVFKNMDDKGCVPDVGAYNAIISCFISAGDLNESMKYYRCMLDDCDPDLGTYIKLIAAFLRTRKVADAIEVFDEMLGRGIIPTTGMITSIIKPLCSYGPPYAAMMIYKKARKVGCTISLSAYKLLLMRLSRFGKCNMMLNIWDEMQENGHSSDIEVYEYIITGLCNAGKLENAVLVMEDCLRNGLCPSKFVCRKLNSKLLTSNKVERAYKLHLKIKDARRKEKAWRYCRARGWHF</sequence>
<evidence type="ECO:0000256" key="3">
    <source>
        <dbReference type="PROSITE-ProRule" id="PRU00708"/>
    </source>
</evidence>
<feature type="repeat" description="PPR" evidence="3">
    <location>
        <begin position="303"/>
        <end position="337"/>
    </location>
</feature>
<protein>
    <submittedName>
        <fullName evidence="4">Pentatricopeptide repeat</fullName>
    </submittedName>
</protein>
<dbReference type="InterPro" id="IPR011990">
    <property type="entry name" value="TPR-like_helical_dom_sf"/>
</dbReference>
<dbReference type="InterPro" id="IPR002885">
    <property type="entry name" value="PPR_rpt"/>
</dbReference>
<evidence type="ECO:0000256" key="1">
    <source>
        <dbReference type="ARBA" id="ARBA00007626"/>
    </source>
</evidence>
<evidence type="ECO:0000313" key="5">
    <source>
        <dbReference type="Proteomes" id="UP001370490"/>
    </source>
</evidence>
<feature type="repeat" description="PPR" evidence="3">
    <location>
        <begin position="512"/>
        <end position="546"/>
    </location>
</feature>
<comment type="similarity">
    <text evidence="1">Belongs to the PPR family. P subfamily.</text>
</comment>
<feature type="repeat" description="PPR" evidence="3">
    <location>
        <begin position="373"/>
        <end position="403"/>
    </location>
</feature>
<dbReference type="PANTHER" id="PTHR47938:SF1">
    <property type="entry name" value="OS02G0304800 PROTEIN"/>
    <property type="match status" value="1"/>
</dbReference>
<reference evidence="4 5" key="1">
    <citation type="submission" date="2023-12" db="EMBL/GenBank/DDBJ databases">
        <title>A high-quality genome assembly for Dillenia turbinata (Dilleniales).</title>
        <authorList>
            <person name="Chanderbali A."/>
        </authorList>
    </citation>
    <scope>NUCLEOTIDE SEQUENCE [LARGE SCALE GENOMIC DNA]</scope>
    <source>
        <strain evidence="4">LSX21</strain>
        <tissue evidence="4">Leaf</tissue>
    </source>
</reference>
<keyword evidence="2" id="KW-0677">Repeat</keyword>
<dbReference type="PROSITE" id="PS51375">
    <property type="entry name" value="PPR"/>
    <property type="match status" value="6"/>
</dbReference>
<comment type="caution">
    <text evidence="4">The sequence shown here is derived from an EMBL/GenBank/DDBJ whole genome shotgun (WGS) entry which is preliminary data.</text>
</comment>
<dbReference type="Pfam" id="PF13041">
    <property type="entry name" value="PPR_2"/>
    <property type="match status" value="1"/>
</dbReference>
<accession>A0AAN8ZIE8</accession>
<dbReference type="Pfam" id="PF13812">
    <property type="entry name" value="PPR_3"/>
    <property type="match status" value="1"/>
</dbReference>
<name>A0AAN8ZIE8_9MAGN</name>
<evidence type="ECO:0000256" key="2">
    <source>
        <dbReference type="ARBA" id="ARBA00022737"/>
    </source>
</evidence>
<keyword evidence="5" id="KW-1185">Reference proteome</keyword>
<dbReference type="Gene3D" id="1.25.40.10">
    <property type="entry name" value="Tetratricopeptide repeat domain"/>
    <property type="match status" value="3"/>
</dbReference>
<feature type="repeat" description="PPR" evidence="3">
    <location>
        <begin position="407"/>
        <end position="441"/>
    </location>
</feature>
<dbReference type="Proteomes" id="UP001370490">
    <property type="component" value="Unassembled WGS sequence"/>
</dbReference>
<proteinExistence type="inferred from homology"/>
<gene>
    <name evidence="4" type="ORF">RJ641_032599</name>
</gene>
<evidence type="ECO:0000313" key="4">
    <source>
        <dbReference type="EMBL" id="KAK6939091.1"/>
    </source>
</evidence>
<feature type="non-terminal residue" evidence="4">
    <location>
        <position position="1"/>
    </location>
</feature>
<dbReference type="NCBIfam" id="TIGR00756">
    <property type="entry name" value="PPR"/>
    <property type="match status" value="3"/>
</dbReference>